<dbReference type="InterPro" id="IPR014710">
    <property type="entry name" value="RmlC-like_jellyroll"/>
</dbReference>
<evidence type="ECO:0000259" key="1">
    <source>
        <dbReference type="PROSITE" id="PS50042"/>
    </source>
</evidence>
<organism evidence="2 3">
    <name type="scientific">Desulfovibrio desulfuricans</name>
    <dbReference type="NCBI Taxonomy" id="876"/>
    <lineage>
        <taxon>Bacteria</taxon>
        <taxon>Pseudomonadati</taxon>
        <taxon>Thermodesulfobacteriota</taxon>
        <taxon>Desulfovibrionia</taxon>
        <taxon>Desulfovibrionales</taxon>
        <taxon>Desulfovibrionaceae</taxon>
        <taxon>Desulfovibrio</taxon>
    </lineage>
</organism>
<dbReference type="InterPro" id="IPR050397">
    <property type="entry name" value="Env_Response_Regulators"/>
</dbReference>
<dbReference type="GO" id="GO:0003700">
    <property type="term" value="F:DNA-binding transcription factor activity"/>
    <property type="evidence" value="ECO:0007669"/>
    <property type="project" value="TreeGrafter"/>
</dbReference>
<evidence type="ECO:0000313" key="2">
    <source>
        <dbReference type="EMBL" id="QCC85277.1"/>
    </source>
</evidence>
<dbReference type="Gene3D" id="2.60.120.10">
    <property type="entry name" value="Jelly Rolls"/>
    <property type="match status" value="1"/>
</dbReference>
<dbReference type="InterPro" id="IPR000595">
    <property type="entry name" value="cNMP-bd_dom"/>
</dbReference>
<dbReference type="Pfam" id="PF00027">
    <property type="entry name" value="cNMP_binding"/>
    <property type="match status" value="1"/>
</dbReference>
<dbReference type="CDD" id="cd00038">
    <property type="entry name" value="CAP_ED"/>
    <property type="match status" value="1"/>
</dbReference>
<dbReference type="InterPro" id="IPR036390">
    <property type="entry name" value="WH_DNA-bd_sf"/>
</dbReference>
<dbReference type="Proteomes" id="UP000297065">
    <property type="component" value="Chromosome"/>
</dbReference>
<feature type="domain" description="Cyclic nucleotide-binding" evidence="1">
    <location>
        <begin position="83"/>
        <end position="123"/>
    </location>
</feature>
<proteinExistence type="predicted"/>
<sequence length="269" mass="31027">MVETLSLQHNSQKGYGRVQNRIWSAVQAWAHICPAWPGVYCLPRGTGVSFAELLRQNECWRSVALTKPRLFRKGHKFYDTQPEMYFLVSGRVRLMALAPDGSEKTLWYLGDGSCFNETPMFMDGGKSMPFAQSEVQFFHDCAEDCYICSFSREEVHRLGMEQPRLILNLCKSYSVKVTLLSKNVVSLSMESQLTRICKFLASRIIPGSTPLRARRDISYRDMADLLGMHRITLYKVMRQAQTRGLFSFDKSSDEVFILRPEEFYKEAHM</sequence>
<dbReference type="InterPro" id="IPR018490">
    <property type="entry name" value="cNMP-bd_dom_sf"/>
</dbReference>
<dbReference type="SUPFAM" id="SSF46785">
    <property type="entry name" value="Winged helix' DNA-binding domain"/>
    <property type="match status" value="1"/>
</dbReference>
<evidence type="ECO:0000313" key="3">
    <source>
        <dbReference type="Proteomes" id="UP000297065"/>
    </source>
</evidence>
<dbReference type="GO" id="GO:0005829">
    <property type="term" value="C:cytosol"/>
    <property type="evidence" value="ECO:0007669"/>
    <property type="project" value="TreeGrafter"/>
</dbReference>
<gene>
    <name evidence="2" type="ORF">DDIC_05185</name>
</gene>
<dbReference type="SUPFAM" id="SSF51206">
    <property type="entry name" value="cAMP-binding domain-like"/>
    <property type="match status" value="1"/>
</dbReference>
<protein>
    <submittedName>
        <fullName evidence="2">Crp/Fnr family transcriptional regulator</fullName>
    </submittedName>
</protein>
<dbReference type="AlphaFoldDB" id="A0A4P7UIA9"/>
<dbReference type="PANTHER" id="PTHR24567">
    <property type="entry name" value="CRP FAMILY TRANSCRIPTIONAL REGULATORY PROTEIN"/>
    <property type="match status" value="1"/>
</dbReference>
<dbReference type="PANTHER" id="PTHR24567:SF74">
    <property type="entry name" value="HTH-TYPE TRANSCRIPTIONAL REGULATOR ARCR"/>
    <property type="match status" value="1"/>
</dbReference>
<accession>A0A4P7UIA9</accession>
<name>A0A4P7UIA9_DESDE</name>
<dbReference type="OrthoDB" id="5460990at2"/>
<dbReference type="PROSITE" id="PS50042">
    <property type="entry name" value="CNMP_BINDING_3"/>
    <property type="match status" value="1"/>
</dbReference>
<dbReference type="EMBL" id="CP036295">
    <property type="protein sequence ID" value="QCC85277.1"/>
    <property type="molecule type" value="Genomic_DNA"/>
</dbReference>
<reference evidence="2 3" key="1">
    <citation type="submission" date="2019-02" db="EMBL/GenBank/DDBJ databases">
        <title>Complete Genome Sequence of Desulfovibrio desulfuricans IC1, a Sulfonate Utilizing Anaerobe.</title>
        <authorList>
            <person name="Day L.A."/>
            <person name="De Leon K.B."/>
            <person name="Wall J.D."/>
        </authorList>
    </citation>
    <scope>NUCLEOTIDE SEQUENCE [LARGE SCALE GENOMIC DNA]</scope>
    <source>
        <strain evidence="2 3">IC1</strain>
    </source>
</reference>